<name>A0A1I3D059_9LACT</name>
<accession>A0A1I3D059</accession>
<organism evidence="2 3">
    <name type="scientific">Pisciglobus halotolerans</name>
    <dbReference type="NCBI Taxonomy" id="745365"/>
    <lineage>
        <taxon>Bacteria</taxon>
        <taxon>Bacillati</taxon>
        <taxon>Bacillota</taxon>
        <taxon>Bacilli</taxon>
        <taxon>Lactobacillales</taxon>
        <taxon>Carnobacteriaceae</taxon>
    </lineage>
</organism>
<feature type="domain" description="Xylose isomerase-like TIM barrel" evidence="1">
    <location>
        <begin position="26"/>
        <end position="248"/>
    </location>
</feature>
<dbReference type="Proteomes" id="UP000198668">
    <property type="component" value="Unassembled WGS sequence"/>
</dbReference>
<dbReference type="PANTHER" id="PTHR12110:SF21">
    <property type="entry name" value="XYLOSE ISOMERASE-LIKE TIM BARREL DOMAIN-CONTAINING PROTEIN"/>
    <property type="match status" value="1"/>
</dbReference>
<dbReference type="InterPro" id="IPR036237">
    <property type="entry name" value="Xyl_isomerase-like_sf"/>
</dbReference>
<dbReference type="SUPFAM" id="SSF51658">
    <property type="entry name" value="Xylose isomerase-like"/>
    <property type="match status" value="1"/>
</dbReference>
<dbReference type="AlphaFoldDB" id="A0A1I3D059"/>
<dbReference type="Gene3D" id="3.20.20.150">
    <property type="entry name" value="Divalent-metal-dependent TIM barrel enzymes"/>
    <property type="match status" value="1"/>
</dbReference>
<gene>
    <name evidence="2" type="ORF">SAMN04489868_12611</name>
</gene>
<evidence type="ECO:0000259" key="1">
    <source>
        <dbReference type="Pfam" id="PF01261"/>
    </source>
</evidence>
<dbReference type="RefSeq" id="WP_092092917.1">
    <property type="nucleotide sequence ID" value="NZ_FOQE01000026.1"/>
</dbReference>
<proteinExistence type="predicted"/>
<protein>
    <submittedName>
        <fullName evidence="2">Sugar phosphate isomerase/epimerase</fullName>
    </submittedName>
</protein>
<evidence type="ECO:0000313" key="3">
    <source>
        <dbReference type="Proteomes" id="UP000198668"/>
    </source>
</evidence>
<keyword evidence="2" id="KW-0413">Isomerase</keyword>
<dbReference type="InterPro" id="IPR013022">
    <property type="entry name" value="Xyl_isomerase-like_TIM-brl"/>
</dbReference>
<dbReference type="PANTHER" id="PTHR12110">
    <property type="entry name" value="HYDROXYPYRUVATE ISOMERASE"/>
    <property type="match status" value="1"/>
</dbReference>
<dbReference type="GO" id="GO:0016853">
    <property type="term" value="F:isomerase activity"/>
    <property type="evidence" value="ECO:0007669"/>
    <property type="project" value="UniProtKB-KW"/>
</dbReference>
<dbReference type="EMBL" id="FOQE01000026">
    <property type="protein sequence ID" value="SFH80092.1"/>
    <property type="molecule type" value="Genomic_DNA"/>
</dbReference>
<reference evidence="2 3" key="1">
    <citation type="submission" date="2016-10" db="EMBL/GenBank/DDBJ databases">
        <authorList>
            <person name="de Groot N.N."/>
        </authorList>
    </citation>
    <scope>NUCLEOTIDE SEQUENCE [LARGE SCALE GENOMIC DNA]</scope>
    <source>
        <strain evidence="2 3">DSM 27630</strain>
    </source>
</reference>
<sequence length="266" mass="30330">MFPIFYSGLVQLTKDPFKNLEAFILHGARHVEIFMDGPWWGKNTASLELLAKKFKTYPLTYSLHGPMFDLNLASFHAEIRQASFEKMKEAIDFATLLDAKHLIVSPGHLAVSTFDRTKAAKLFLQQLDLLQAYAQQKKVLLLVENSGHNGKELFNEEEFIQLKDWLQQRFDQTIGLVLDTGHAHLNNWDIPKVIGAVQPLLFAIHLNDNKGSIDNHLAIGEGTIEWVPVLKALHKLPHLPNLVLEYNTVMSYEKLEEGKAMLMEEF</sequence>
<evidence type="ECO:0000313" key="2">
    <source>
        <dbReference type="EMBL" id="SFH80092.1"/>
    </source>
</evidence>
<dbReference type="OrthoDB" id="3185623at2"/>
<dbReference type="Pfam" id="PF01261">
    <property type="entry name" value="AP_endonuc_2"/>
    <property type="match status" value="1"/>
</dbReference>
<keyword evidence="3" id="KW-1185">Reference proteome</keyword>
<dbReference type="InterPro" id="IPR050312">
    <property type="entry name" value="IolE/XylAMocC-like"/>
</dbReference>